<evidence type="ECO:0000256" key="1">
    <source>
        <dbReference type="ARBA" id="ARBA00022801"/>
    </source>
</evidence>
<dbReference type="HOGENOM" id="CLU_000445_92_13_7"/>
<evidence type="ECO:0000259" key="3">
    <source>
        <dbReference type="PROSITE" id="PS51831"/>
    </source>
</evidence>
<dbReference type="InterPro" id="IPR001279">
    <property type="entry name" value="Metallo-B-lactamas"/>
</dbReference>
<name>Q7M8J3_WOLSU</name>
<evidence type="ECO:0000256" key="2">
    <source>
        <dbReference type="SAM" id="MobiDB-lite"/>
    </source>
</evidence>
<dbReference type="EMBL" id="BX571661">
    <property type="protein sequence ID" value="CAE10661.1"/>
    <property type="molecule type" value="Genomic_DNA"/>
</dbReference>
<dbReference type="SUPFAM" id="SSF109604">
    <property type="entry name" value="HD-domain/PDEase-like"/>
    <property type="match status" value="1"/>
</dbReference>
<feature type="region of interest" description="Disordered" evidence="2">
    <location>
        <begin position="1"/>
        <end position="20"/>
    </location>
</feature>
<keyword evidence="6" id="KW-1185">Reference proteome</keyword>
<proteinExistence type="predicted"/>
<dbReference type="InterPro" id="IPR052020">
    <property type="entry name" value="Cyclic_di-GMP/3'3'-cGAMP_PDE"/>
</dbReference>
<dbReference type="InterPro" id="IPR037522">
    <property type="entry name" value="HD_GYP_dom"/>
</dbReference>
<dbReference type="eggNOG" id="COG3437">
    <property type="taxonomic scope" value="Bacteria"/>
</dbReference>
<dbReference type="RefSeq" id="WP_011139445.1">
    <property type="nucleotide sequence ID" value="NC_005090.1"/>
</dbReference>
<dbReference type="Pfam" id="PF12706">
    <property type="entry name" value="Lactamase_B_2"/>
    <property type="match status" value="1"/>
</dbReference>
<dbReference type="eggNOG" id="COG2203">
    <property type="taxonomic scope" value="Bacteria"/>
</dbReference>
<dbReference type="GO" id="GO:0009214">
    <property type="term" value="P:cyclic nucleotide catabolic process"/>
    <property type="evidence" value="ECO:0007669"/>
    <property type="project" value="UniProtKB-ARBA"/>
</dbReference>
<dbReference type="Pfam" id="PF13487">
    <property type="entry name" value="HD_5"/>
    <property type="match status" value="1"/>
</dbReference>
<dbReference type="KEGG" id="wsu:WS1630"/>
<dbReference type="GO" id="GO:0004112">
    <property type="term" value="F:cyclic-nucleotide phosphodiesterase activity"/>
    <property type="evidence" value="ECO:0007669"/>
    <property type="project" value="UniProtKB-ARBA"/>
</dbReference>
<dbReference type="SUPFAM" id="SSF55781">
    <property type="entry name" value="GAF domain-like"/>
    <property type="match status" value="1"/>
</dbReference>
<dbReference type="Proteomes" id="UP000000422">
    <property type="component" value="Chromosome"/>
</dbReference>
<dbReference type="Gene3D" id="3.30.450.40">
    <property type="match status" value="1"/>
</dbReference>
<protein>
    <submittedName>
        <fullName evidence="5">RESPONSE REGULATOR PROTEIN-CheY-like nd an HD-GYP domain</fullName>
    </submittedName>
</protein>
<organism evidence="6">
    <name type="scientific">Wolinella succinogenes (strain ATCC 29543 / DSM 1740 / CCUG 13145 / JCM 31913 / LMG 7466 / NCTC 11488 / FDC 602W)</name>
    <name type="common">Vibrio succinogenes</name>
    <dbReference type="NCBI Taxonomy" id="273121"/>
    <lineage>
        <taxon>Bacteria</taxon>
        <taxon>Pseudomonadati</taxon>
        <taxon>Campylobacterota</taxon>
        <taxon>Epsilonproteobacteria</taxon>
        <taxon>Campylobacterales</taxon>
        <taxon>Helicobacteraceae</taxon>
        <taxon>Wolinella</taxon>
    </lineage>
</organism>
<reference evidence="5 6" key="1">
    <citation type="journal article" date="2003" name="Proc. Natl. Acad. Sci. U.S.A.">
        <title>Complete genome sequence and analysis of Wolinella succinogenes.</title>
        <authorList>
            <person name="Baar C."/>
            <person name="Eppinger M."/>
            <person name="Raddatz G."/>
            <person name="Simon JM."/>
            <person name="Lanz C."/>
            <person name="Klimmek O."/>
            <person name="Nandakumar R."/>
            <person name="Gross R."/>
            <person name="Rosinus A."/>
            <person name="Keller H."/>
            <person name="Jagtap P."/>
            <person name="Linke B."/>
            <person name="Meyer F."/>
            <person name="Lederer H."/>
            <person name="Schuster S.C."/>
        </authorList>
    </citation>
    <scope>NUCLEOTIDE SEQUENCE [LARGE SCALE GENOMIC DNA]</scope>
    <source>
        <strain evidence="6">ATCC 29543 / DSM 1740 / CCUG 13145 / JCM 31913 / LMG 7466 / NCTC 11488 / FDC 602W</strain>
    </source>
</reference>
<dbReference type="STRING" id="273121.WS1630"/>
<dbReference type="PROSITE" id="PS51832">
    <property type="entry name" value="HD_GYP"/>
    <property type="match status" value="1"/>
</dbReference>
<dbReference type="SMART" id="SM00849">
    <property type="entry name" value="Lactamase_B"/>
    <property type="match status" value="1"/>
</dbReference>
<dbReference type="FunFam" id="1.10.3210.10:FF:000018">
    <property type="entry name" value="Two-component system response regulator"/>
    <property type="match status" value="1"/>
</dbReference>
<dbReference type="Gene3D" id="1.10.3210.10">
    <property type="entry name" value="Hypothetical protein af1432"/>
    <property type="match status" value="1"/>
</dbReference>
<gene>
    <name evidence="5" type="ordered locus">WS1630</name>
</gene>
<accession>Q7M8J3</accession>
<sequence length="637" mass="71811">MASGIRFLGSSGGREGRSGTTCVRVTPSVAIDAGNLLRGFKEEEPLLEKIFLTHAHLDHLVDIPFWLDYHYGKMKRPLCVYGSKETIKTLREKLFDGSLWPSFHEINLLGSSEKALCFEAISAGDRFLLEEGVSLEAIKGEHTEGSLGYIIQKENQAIYFTSDTYDSPLIWELIDHRPEIKQVVIDLSFPSRFAKLAKSSAHLTPKLLQEARAQLVRQEVLFHLFHLKPAYREEIIQEVGAIGLLRSREKILADGAFIPFDPAELFEGHREEPTKEEILGIIFECVGKIAQERSLERLLLLMAGMARQIVTADRCTIWMIDREKGELWTKIAHGIDAIKIPLGSGIAGYVAQKGETLVINDPYNDPRFNPEVDKKTGYLTRSIIALPIFNSEGEIIGAYQAINKMTLSQGFSQEDAKYLTLAATYTGSALESAMLYAEIEETQKEIIYTMAEIGESRSKETGFHVKRVAEYSKILALGMGLSELEAELVKVASPMHDIGKVAIPDAILKKPGKLTEEEFEVMKSHSRLGYETLKHSNRRILKAAAAIAHEHHEKWNGTGYPQGKKGEDIHLYGRIVALADVFDALGSDRCYKKAWELERIYALLEEEKGRHFDPRLIEVFFENLEEILKVREMYKEV</sequence>
<evidence type="ECO:0000313" key="5">
    <source>
        <dbReference type="EMBL" id="CAE10661.1"/>
    </source>
</evidence>
<dbReference type="SUPFAM" id="SSF56281">
    <property type="entry name" value="Metallo-hydrolase/oxidoreductase"/>
    <property type="match status" value="1"/>
</dbReference>
<feature type="domain" description="HD-GYP" evidence="4">
    <location>
        <begin position="439"/>
        <end position="636"/>
    </location>
</feature>
<dbReference type="InterPro" id="IPR003018">
    <property type="entry name" value="GAF"/>
</dbReference>
<dbReference type="Gene3D" id="3.60.15.10">
    <property type="entry name" value="Ribonuclease Z/Hydroxyacylglutathione hydrolase-like"/>
    <property type="match status" value="1"/>
</dbReference>
<dbReference type="InterPro" id="IPR003607">
    <property type="entry name" value="HD/PDEase_dom"/>
</dbReference>
<feature type="domain" description="HD" evidence="3">
    <location>
        <begin position="461"/>
        <end position="585"/>
    </location>
</feature>
<evidence type="ECO:0000313" key="6">
    <source>
        <dbReference type="Proteomes" id="UP000000422"/>
    </source>
</evidence>
<dbReference type="AlphaFoldDB" id="Q7M8J3"/>
<dbReference type="InterPro" id="IPR029016">
    <property type="entry name" value="GAF-like_dom_sf"/>
</dbReference>
<dbReference type="CDD" id="cd00077">
    <property type="entry name" value="HDc"/>
    <property type="match status" value="1"/>
</dbReference>
<evidence type="ECO:0000259" key="4">
    <source>
        <dbReference type="PROSITE" id="PS51832"/>
    </source>
</evidence>
<dbReference type="InterPro" id="IPR006674">
    <property type="entry name" value="HD_domain"/>
</dbReference>
<dbReference type="SMART" id="SM00065">
    <property type="entry name" value="GAF"/>
    <property type="match status" value="1"/>
</dbReference>
<dbReference type="PROSITE" id="PS51831">
    <property type="entry name" value="HD"/>
    <property type="match status" value="1"/>
</dbReference>
<dbReference type="PANTHER" id="PTHR45228">
    <property type="entry name" value="CYCLIC DI-GMP PHOSPHODIESTERASE TM_0186-RELATED"/>
    <property type="match status" value="1"/>
</dbReference>
<dbReference type="eggNOG" id="COG1234">
    <property type="taxonomic scope" value="Bacteria"/>
</dbReference>
<dbReference type="PANTHER" id="PTHR45228:SF9">
    <property type="entry name" value="3'3'-CGAMP-SPECIFIC PHOSPHODIESTERASE 2"/>
    <property type="match status" value="1"/>
</dbReference>
<keyword evidence="1" id="KW-0378">Hydrolase</keyword>
<dbReference type="InterPro" id="IPR036866">
    <property type="entry name" value="RibonucZ/Hydroxyglut_hydro"/>
</dbReference>
<dbReference type="Pfam" id="PF01590">
    <property type="entry name" value="GAF"/>
    <property type="match status" value="1"/>
</dbReference>
<dbReference type="SMART" id="SM00471">
    <property type="entry name" value="HDc"/>
    <property type="match status" value="1"/>
</dbReference>